<dbReference type="SUPFAM" id="SSF52091">
    <property type="entry name" value="SpoIIaa-like"/>
    <property type="match status" value="1"/>
</dbReference>
<dbReference type="Proteomes" id="UP000198863">
    <property type="component" value="Unassembled WGS sequence"/>
</dbReference>
<evidence type="ECO:0000256" key="1">
    <source>
        <dbReference type="SAM" id="MobiDB-lite"/>
    </source>
</evidence>
<dbReference type="OrthoDB" id="3576811at2"/>
<dbReference type="RefSeq" id="WP_091068447.1">
    <property type="nucleotide sequence ID" value="NZ_FNCF01000008.1"/>
</dbReference>
<gene>
    <name evidence="2" type="ORF">SAMN05660324_4243</name>
</gene>
<protein>
    <submittedName>
        <fullName evidence="2">Anti-anti-sigma regulatory factor (Antagonist of anti-sigma factor)</fullName>
    </submittedName>
</protein>
<proteinExistence type="predicted"/>
<dbReference type="AlphaFoldDB" id="A0A1G7ZE30"/>
<dbReference type="Gene3D" id="3.30.750.24">
    <property type="entry name" value="STAS domain"/>
    <property type="match status" value="1"/>
</dbReference>
<reference evidence="3" key="1">
    <citation type="submission" date="2016-10" db="EMBL/GenBank/DDBJ databases">
        <authorList>
            <person name="Varghese N."/>
            <person name="Submissions S."/>
        </authorList>
    </citation>
    <scope>NUCLEOTIDE SEQUENCE [LARGE SCALE GENOMIC DNA]</scope>
    <source>
        <strain evidence="3">DSM 44526</strain>
    </source>
</reference>
<keyword evidence="3" id="KW-1185">Reference proteome</keyword>
<dbReference type="EMBL" id="FNCF01000008">
    <property type="protein sequence ID" value="SDH06875.1"/>
    <property type="molecule type" value="Genomic_DNA"/>
</dbReference>
<feature type="compositionally biased region" description="Basic and acidic residues" evidence="1">
    <location>
        <begin position="1"/>
        <end position="25"/>
    </location>
</feature>
<feature type="region of interest" description="Disordered" evidence="1">
    <location>
        <begin position="1"/>
        <end position="27"/>
    </location>
</feature>
<sequence length="129" mass="13458">MHEAVEHPADHRPELDSLTDHESLARPDGVPVVGTSTVHGSITLVAGTLVLAGDVGTDLCLAFRATAPTLDGVQCLDARQVTFLGSPGVGLLAQVAHDRGAGVPLWGSRAALRPLRLTGLDRLFDVRPA</sequence>
<dbReference type="InterPro" id="IPR036513">
    <property type="entry name" value="STAS_dom_sf"/>
</dbReference>
<evidence type="ECO:0000313" key="2">
    <source>
        <dbReference type="EMBL" id="SDH06875.1"/>
    </source>
</evidence>
<accession>A0A1G7ZE30</accession>
<organism evidence="2 3">
    <name type="scientific">Klenkia brasiliensis</name>
    <dbReference type="NCBI Taxonomy" id="333142"/>
    <lineage>
        <taxon>Bacteria</taxon>
        <taxon>Bacillati</taxon>
        <taxon>Actinomycetota</taxon>
        <taxon>Actinomycetes</taxon>
        <taxon>Geodermatophilales</taxon>
        <taxon>Geodermatophilaceae</taxon>
        <taxon>Klenkia</taxon>
    </lineage>
</organism>
<evidence type="ECO:0000313" key="3">
    <source>
        <dbReference type="Proteomes" id="UP000198863"/>
    </source>
</evidence>
<name>A0A1G7ZE30_9ACTN</name>